<accession>A0A2P2P1Q1</accession>
<proteinExistence type="predicted"/>
<reference evidence="1" key="1">
    <citation type="submission" date="2018-02" db="EMBL/GenBank/DDBJ databases">
        <title>Rhizophora mucronata_Transcriptome.</title>
        <authorList>
            <person name="Meera S.P."/>
            <person name="Sreeshan A."/>
            <person name="Augustine A."/>
        </authorList>
    </citation>
    <scope>NUCLEOTIDE SEQUENCE</scope>
    <source>
        <tissue evidence="1">Leaf</tissue>
    </source>
</reference>
<protein>
    <submittedName>
        <fullName evidence="1">Uncharacterized protein</fullName>
    </submittedName>
</protein>
<evidence type="ECO:0000313" key="1">
    <source>
        <dbReference type="EMBL" id="MBX48573.1"/>
    </source>
</evidence>
<organism evidence="1">
    <name type="scientific">Rhizophora mucronata</name>
    <name type="common">Asiatic mangrove</name>
    <dbReference type="NCBI Taxonomy" id="61149"/>
    <lineage>
        <taxon>Eukaryota</taxon>
        <taxon>Viridiplantae</taxon>
        <taxon>Streptophyta</taxon>
        <taxon>Embryophyta</taxon>
        <taxon>Tracheophyta</taxon>
        <taxon>Spermatophyta</taxon>
        <taxon>Magnoliopsida</taxon>
        <taxon>eudicotyledons</taxon>
        <taxon>Gunneridae</taxon>
        <taxon>Pentapetalae</taxon>
        <taxon>rosids</taxon>
        <taxon>fabids</taxon>
        <taxon>Malpighiales</taxon>
        <taxon>Rhizophoraceae</taxon>
        <taxon>Rhizophora</taxon>
    </lineage>
</organism>
<dbReference type="AlphaFoldDB" id="A0A2P2P1Q1"/>
<name>A0A2P2P1Q1_RHIMU</name>
<dbReference type="EMBL" id="GGEC01068089">
    <property type="protein sequence ID" value="MBX48573.1"/>
    <property type="molecule type" value="Transcribed_RNA"/>
</dbReference>
<sequence length="47" mass="5602">MYKRANQQTGPCRVHKPMCGLMCFLLSNHIKSFVLCDWWHSEPYESK</sequence>